<evidence type="ECO:0000313" key="2">
    <source>
        <dbReference type="Proteomes" id="UP000319852"/>
    </source>
</evidence>
<dbReference type="AlphaFoldDB" id="A0A517MRD8"/>
<sequence length="209" mass="22934">MPSVVKKIAAVQSLNPQGVGVRVEFAQLADRYCHKIYVVDGEQSVLVMESEDLGSEDLESEHGDSVGSACPAYQDLNVQEIADRPVAALVGMSGDCHWSLIVEPTTEPEQTGILFDAACRMKAAVGSVRSVYKMALDAELGKSETTHEIDTPLGKLALVAQQIKEDAEGTPPLEVAYHERKLLVRREVVPSARLPATVRWRYRVEFRSD</sequence>
<dbReference type="Proteomes" id="UP000319852">
    <property type="component" value="Chromosome"/>
</dbReference>
<proteinExistence type="predicted"/>
<accession>A0A517MRD8</accession>
<protein>
    <submittedName>
        <fullName evidence="1">Uncharacterized protein</fullName>
    </submittedName>
</protein>
<gene>
    <name evidence="1" type="ORF">HG15A2_07050</name>
</gene>
<dbReference type="KEGG" id="amob:HG15A2_07050"/>
<reference evidence="1 2" key="1">
    <citation type="submission" date="2019-02" db="EMBL/GenBank/DDBJ databases">
        <title>Deep-cultivation of Planctomycetes and their phenomic and genomic characterization uncovers novel biology.</title>
        <authorList>
            <person name="Wiegand S."/>
            <person name="Jogler M."/>
            <person name="Boedeker C."/>
            <person name="Pinto D."/>
            <person name="Vollmers J."/>
            <person name="Rivas-Marin E."/>
            <person name="Kohn T."/>
            <person name="Peeters S.H."/>
            <person name="Heuer A."/>
            <person name="Rast P."/>
            <person name="Oberbeckmann S."/>
            <person name="Bunk B."/>
            <person name="Jeske O."/>
            <person name="Meyerdierks A."/>
            <person name="Storesund J.E."/>
            <person name="Kallscheuer N."/>
            <person name="Luecker S."/>
            <person name="Lage O.M."/>
            <person name="Pohl T."/>
            <person name="Merkel B.J."/>
            <person name="Hornburger P."/>
            <person name="Mueller R.-W."/>
            <person name="Bruemmer F."/>
            <person name="Labrenz M."/>
            <person name="Spormann A.M."/>
            <person name="Op den Camp H."/>
            <person name="Overmann J."/>
            <person name="Amann R."/>
            <person name="Jetten M.S.M."/>
            <person name="Mascher T."/>
            <person name="Medema M.H."/>
            <person name="Devos D.P."/>
            <person name="Kaster A.-K."/>
            <person name="Ovreas L."/>
            <person name="Rohde M."/>
            <person name="Galperin M.Y."/>
            <person name="Jogler C."/>
        </authorList>
    </citation>
    <scope>NUCLEOTIDE SEQUENCE [LARGE SCALE GENOMIC DNA]</scope>
    <source>
        <strain evidence="1 2">HG15A2</strain>
    </source>
</reference>
<organism evidence="1 2">
    <name type="scientific">Adhaeretor mobilis</name>
    <dbReference type="NCBI Taxonomy" id="1930276"/>
    <lineage>
        <taxon>Bacteria</taxon>
        <taxon>Pseudomonadati</taxon>
        <taxon>Planctomycetota</taxon>
        <taxon>Planctomycetia</taxon>
        <taxon>Pirellulales</taxon>
        <taxon>Lacipirellulaceae</taxon>
        <taxon>Adhaeretor</taxon>
    </lineage>
</organism>
<dbReference type="EMBL" id="CP036263">
    <property type="protein sequence ID" value="QDS97444.1"/>
    <property type="molecule type" value="Genomic_DNA"/>
</dbReference>
<name>A0A517MRD8_9BACT</name>
<keyword evidence="2" id="KW-1185">Reference proteome</keyword>
<evidence type="ECO:0000313" key="1">
    <source>
        <dbReference type="EMBL" id="QDS97444.1"/>
    </source>
</evidence>